<dbReference type="AlphaFoldDB" id="A0A8H7AC02"/>
<dbReference type="Proteomes" id="UP000606974">
    <property type="component" value="Unassembled WGS sequence"/>
</dbReference>
<feature type="compositionally biased region" description="Polar residues" evidence="1">
    <location>
        <begin position="17"/>
        <end position="30"/>
    </location>
</feature>
<comment type="caution">
    <text evidence="2">The sequence shown here is derived from an EMBL/GenBank/DDBJ whole genome shotgun (WGS) entry which is preliminary data.</text>
</comment>
<name>A0A8H7AC02_9EURO</name>
<evidence type="ECO:0000256" key="1">
    <source>
        <dbReference type="SAM" id="MobiDB-lite"/>
    </source>
</evidence>
<feature type="compositionally biased region" description="Basic and acidic residues" evidence="1">
    <location>
        <begin position="38"/>
        <end position="53"/>
    </location>
</feature>
<dbReference type="EMBL" id="JAACFV010000140">
    <property type="protein sequence ID" value="KAF7504367.1"/>
    <property type="molecule type" value="Genomic_DNA"/>
</dbReference>
<protein>
    <submittedName>
        <fullName evidence="2">Uncharacterized protein</fullName>
    </submittedName>
</protein>
<dbReference type="OrthoDB" id="10291638at2759"/>
<evidence type="ECO:0000313" key="3">
    <source>
        <dbReference type="Proteomes" id="UP000606974"/>
    </source>
</evidence>
<evidence type="ECO:0000313" key="2">
    <source>
        <dbReference type="EMBL" id="KAF7504367.1"/>
    </source>
</evidence>
<keyword evidence="3" id="KW-1185">Reference proteome</keyword>
<gene>
    <name evidence="2" type="ORF">GJ744_002424</name>
</gene>
<feature type="region of interest" description="Disordered" evidence="1">
    <location>
        <begin position="17"/>
        <end position="62"/>
    </location>
</feature>
<organism evidence="2 3">
    <name type="scientific">Endocarpon pusillum</name>
    <dbReference type="NCBI Taxonomy" id="364733"/>
    <lineage>
        <taxon>Eukaryota</taxon>
        <taxon>Fungi</taxon>
        <taxon>Dikarya</taxon>
        <taxon>Ascomycota</taxon>
        <taxon>Pezizomycotina</taxon>
        <taxon>Eurotiomycetes</taxon>
        <taxon>Chaetothyriomycetidae</taxon>
        <taxon>Verrucariales</taxon>
        <taxon>Verrucariaceae</taxon>
        <taxon>Endocarpon</taxon>
    </lineage>
</organism>
<feature type="region of interest" description="Disordered" evidence="1">
    <location>
        <begin position="149"/>
        <end position="173"/>
    </location>
</feature>
<accession>A0A8H7AC02</accession>
<reference evidence="2" key="1">
    <citation type="submission" date="2020-02" db="EMBL/GenBank/DDBJ databases">
        <authorList>
            <person name="Palmer J.M."/>
        </authorList>
    </citation>
    <scope>NUCLEOTIDE SEQUENCE</scope>
    <source>
        <strain evidence="2">EPUS1.4</strain>
        <tissue evidence="2">Thallus</tissue>
    </source>
</reference>
<sequence>MDKSGLQHVHHTKLVQVNRQLALPSSQEGQTLRPVGSIEKEDMKHGPDSRHTGAEVTGAPNPSCAKFSTADHLIRVDRSEIIKTSISDARSLTHDNLGKLQAALADPTPLARWQSESVKVSAWNNIGECVLGWNRDGVSPKKKEAQEAACANKSGAEGCASTHDRMLDQVPSP</sequence>
<proteinExistence type="predicted"/>